<dbReference type="EMBL" id="JACPSX010000166">
    <property type="protein sequence ID" value="MBI3015117.1"/>
    <property type="molecule type" value="Genomic_DNA"/>
</dbReference>
<evidence type="ECO:0000256" key="5">
    <source>
        <dbReference type="ARBA" id="ARBA00023004"/>
    </source>
</evidence>
<accession>A0A932GQ21</accession>
<keyword evidence="3 6" id="KW-0479">Metal-binding</keyword>
<dbReference type="InterPro" id="IPR019020">
    <property type="entry name" value="Cyt-c552/DMSO_Rdtase_haem-bd"/>
</dbReference>
<dbReference type="InterPro" id="IPR051811">
    <property type="entry name" value="Cytochrome_c550/c551-like"/>
</dbReference>
<organism evidence="9 10">
    <name type="scientific">Tectimicrobiota bacterium</name>
    <dbReference type="NCBI Taxonomy" id="2528274"/>
    <lineage>
        <taxon>Bacteria</taxon>
        <taxon>Pseudomonadati</taxon>
        <taxon>Nitrospinota/Tectimicrobiota group</taxon>
        <taxon>Candidatus Tectimicrobiota</taxon>
    </lineage>
</organism>
<evidence type="ECO:0000313" key="9">
    <source>
        <dbReference type="EMBL" id="MBI3015117.1"/>
    </source>
</evidence>
<dbReference type="Pfam" id="PF00034">
    <property type="entry name" value="Cytochrom_C"/>
    <property type="match status" value="1"/>
</dbReference>
<dbReference type="GO" id="GO:0046872">
    <property type="term" value="F:metal ion binding"/>
    <property type="evidence" value="ECO:0007669"/>
    <property type="project" value="UniProtKB-KW"/>
</dbReference>
<evidence type="ECO:0000256" key="7">
    <source>
        <dbReference type="SAM" id="Phobius"/>
    </source>
</evidence>
<evidence type="ECO:0000256" key="3">
    <source>
        <dbReference type="ARBA" id="ARBA00022723"/>
    </source>
</evidence>
<comment type="caution">
    <text evidence="9">The sequence shown here is derived from an EMBL/GenBank/DDBJ whole genome shotgun (WGS) entry which is preliminary data.</text>
</comment>
<gene>
    <name evidence="9" type="ORF">HYY65_08690</name>
</gene>
<name>A0A932GQ21_UNCTE</name>
<protein>
    <submittedName>
        <fullName evidence="9">C-type cytochrome</fullName>
    </submittedName>
</protein>
<dbReference type="Pfam" id="PF13442">
    <property type="entry name" value="Cytochrome_CBB3"/>
    <property type="match status" value="2"/>
</dbReference>
<keyword evidence="5 6" id="KW-0408">Iron</keyword>
<keyword evidence="2 6" id="KW-0349">Heme</keyword>
<evidence type="ECO:0000256" key="6">
    <source>
        <dbReference type="PROSITE-ProRule" id="PRU00433"/>
    </source>
</evidence>
<feature type="transmembrane region" description="Helical" evidence="7">
    <location>
        <begin position="33"/>
        <end position="50"/>
    </location>
</feature>
<dbReference type="Pfam" id="PF09459">
    <property type="entry name" value="EB_dh"/>
    <property type="match status" value="1"/>
</dbReference>
<dbReference type="AlphaFoldDB" id="A0A932GQ21"/>
<dbReference type="GO" id="GO:0020037">
    <property type="term" value="F:heme binding"/>
    <property type="evidence" value="ECO:0007669"/>
    <property type="project" value="InterPro"/>
</dbReference>
<keyword evidence="7" id="KW-0812">Transmembrane</keyword>
<proteinExistence type="predicted"/>
<evidence type="ECO:0000259" key="8">
    <source>
        <dbReference type="PROSITE" id="PS51007"/>
    </source>
</evidence>
<dbReference type="Gene3D" id="2.60.40.1190">
    <property type="match status" value="1"/>
</dbReference>
<dbReference type="PROSITE" id="PS51007">
    <property type="entry name" value="CYTC"/>
    <property type="match status" value="3"/>
</dbReference>
<keyword evidence="1" id="KW-0813">Transport</keyword>
<dbReference type="Gene3D" id="1.10.760.10">
    <property type="entry name" value="Cytochrome c-like domain"/>
    <property type="match status" value="3"/>
</dbReference>
<dbReference type="SUPFAM" id="SSF46626">
    <property type="entry name" value="Cytochrome c"/>
    <property type="match status" value="3"/>
</dbReference>
<feature type="transmembrane region" description="Helical" evidence="7">
    <location>
        <begin position="74"/>
        <end position="91"/>
    </location>
</feature>
<dbReference type="PANTHER" id="PTHR37823">
    <property type="entry name" value="CYTOCHROME C-553-LIKE"/>
    <property type="match status" value="1"/>
</dbReference>
<evidence type="ECO:0000256" key="2">
    <source>
        <dbReference type="ARBA" id="ARBA00022617"/>
    </source>
</evidence>
<dbReference type="InterPro" id="IPR036909">
    <property type="entry name" value="Cyt_c-like_dom_sf"/>
</dbReference>
<dbReference type="PANTHER" id="PTHR37823:SF1">
    <property type="entry name" value="CYTOCHROME C-553-LIKE"/>
    <property type="match status" value="1"/>
</dbReference>
<keyword evidence="7" id="KW-1133">Transmembrane helix</keyword>
<keyword evidence="7" id="KW-0472">Membrane</keyword>
<dbReference type="InterPro" id="IPR009056">
    <property type="entry name" value="Cyt_c-like_dom"/>
</dbReference>
<keyword evidence="4" id="KW-0249">Electron transport</keyword>
<dbReference type="GO" id="GO:0009055">
    <property type="term" value="F:electron transfer activity"/>
    <property type="evidence" value="ECO:0007669"/>
    <property type="project" value="InterPro"/>
</dbReference>
<evidence type="ECO:0000256" key="4">
    <source>
        <dbReference type="ARBA" id="ARBA00022982"/>
    </source>
</evidence>
<sequence>MIRSKFFQAILVLVLAFAFFRYGIRPPAPWSVVYLYMGIVLLAVLVYISSDSDSWRAFLRPIHLVLVDDEKRPIRLLLMVLLPLFLGYYAYSQAAAKVEAPPELRAVHPAPASSISFRGKTIDVQGFENPLRKDAANLRKYVDEGGEIYVKNCMFCHGDNLDGEGPFAHAFSPPPAIFTDPGTIAMLQEAYLFWRIAKGGPGWPKESTPWNSVMPAWEDRLTEEDIWKVIMYLYDATGFQPRRWEANAALIPFPSQGESAGKAVAARVPSSSLRSRRAERGLWSPALAEAQQRGDMNAGKAVYGKKCAICHGEKGDGNGPGASDLVITARMPGTSMPPWKGLPEKDRWNLVAYIKTFTPDLFKGTPKVLDLPKEVPPSKESIVRGKEMYEAIECNKCHGRAGRADGPSAPELKDDWEQPIRPADLTKPWNFRGGESKKEIATRLATGLAGTPMPSFLDSVEKPEDIWHLANYVKSLAPDKPNYATFLRVKKVEGEIPADPGAPFWSQQAPSNFPLAGQVIVDMRNFNPSIDMITVKAVYSSREIAIHLTWNDPTGSRPDPAAKTFADQVVLQFPVKLSEGNERPYVLMGDGSNPVYLLRWSSDGGVGEANATAISNLTPQPAQAVEAKGTGVFADGQYRLVIKRPLQTPDPNDLQFPVGKFFPVAFMAWDGGAGETGSDMSFSSWYYSVLEEPSSKRPYVIPPVVVLVSVAAELLIVRRAQRKARGSVN</sequence>
<reference evidence="9" key="1">
    <citation type="submission" date="2020-07" db="EMBL/GenBank/DDBJ databases">
        <title>Huge and variable diversity of episymbiotic CPR bacteria and DPANN archaea in groundwater ecosystems.</title>
        <authorList>
            <person name="He C.Y."/>
            <person name="Keren R."/>
            <person name="Whittaker M."/>
            <person name="Farag I.F."/>
            <person name="Doudna J."/>
            <person name="Cate J.H.D."/>
            <person name="Banfield J.F."/>
        </authorList>
    </citation>
    <scope>NUCLEOTIDE SEQUENCE</scope>
    <source>
        <strain evidence="9">NC_groundwater_717_Ag_S-0.2um_59_8</strain>
    </source>
</reference>
<feature type="domain" description="Cytochrome c" evidence="8">
    <location>
        <begin position="294"/>
        <end position="373"/>
    </location>
</feature>
<evidence type="ECO:0000256" key="1">
    <source>
        <dbReference type="ARBA" id="ARBA00022448"/>
    </source>
</evidence>
<feature type="domain" description="Cytochrome c" evidence="8">
    <location>
        <begin position="380"/>
        <end position="477"/>
    </location>
</feature>
<dbReference type="Proteomes" id="UP000741360">
    <property type="component" value="Unassembled WGS sequence"/>
</dbReference>
<evidence type="ECO:0000313" key="10">
    <source>
        <dbReference type="Proteomes" id="UP000741360"/>
    </source>
</evidence>
<feature type="domain" description="Cytochrome c" evidence="8">
    <location>
        <begin position="140"/>
        <end position="237"/>
    </location>
</feature>